<organism evidence="2 3">
    <name type="scientific">Scopulibacillus cellulosilyticus</name>
    <dbReference type="NCBI Taxonomy" id="2665665"/>
    <lineage>
        <taxon>Bacteria</taxon>
        <taxon>Bacillati</taxon>
        <taxon>Bacillota</taxon>
        <taxon>Bacilli</taxon>
        <taxon>Bacillales</taxon>
        <taxon>Sporolactobacillaceae</taxon>
        <taxon>Scopulibacillus</taxon>
    </lineage>
</organism>
<protein>
    <submittedName>
        <fullName evidence="2">Uncharacterized protein</fullName>
    </submittedName>
</protein>
<keyword evidence="3" id="KW-1185">Reference proteome</keyword>
<proteinExistence type="predicted"/>
<evidence type="ECO:0000313" key="3">
    <source>
        <dbReference type="Proteomes" id="UP001596505"/>
    </source>
</evidence>
<feature type="region of interest" description="Disordered" evidence="1">
    <location>
        <begin position="25"/>
        <end position="54"/>
    </location>
</feature>
<accession>A0ABW2PX05</accession>
<sequence>MNKQLKKTAPIYPMMDNENNWNPNVNNNANPKVNPNPNANTNPNINANPNPNVNPNINPHSDEIHHININESNIEPKSNNKPKENIHEIPIIENELPNMIHPKEINEMPNYHPSMNSMPLWEWESKKKINDKKPVLNKPLEDPWAITKEENYYHKFDNSNLWEDPYLKETTWHGTHIMPEMNTWQNPNVMPEVNQWHGANVNPEMNTWYNANNMTQSNMWHEANVNPEMNAWQDANIMPESSVWHEANVNPEMNTWHDVNNMTQSNMWHEANVNPEINPWHGSHVNPEINPWYQANVMHESNVWHGANINPEINTWYDTNYMMSHYPSASHYPMHSGYGESGYGYYGQQMSHQINAYPNQEYYYQYQSFPPQADCGCDQQPNMNMYYQPSPEAFYYDPGVPPTPPTPPTPPVSSANREENNNNQQEEEINQRWDSYANYQQPPYLPQFPTSNKKDE</sequence>
<gene>
    <name evidence="2" type="ORF">ACFQRG_09530</name>
</gene>
<dbReference type="EMBL" id="JBHTCO010000011">
    <property type="protein sequence ID" value="MFC7393205.1"/>
    <property type="molecule type" value="Genomic_DNA"/>
</dbReference>
<feature type="compositionally biased region" description="Pro residues" evidence="1">
    <location>
        <begin position="399"/>
        <end position="411"/>
    </location>
</feature>
<dbReference type="RefSeq" id="WP_380965665.1">
    <property type="nucleotide sequence ID" value="NZ_JBHTCO010000011.1"/>
</dbReference>
<comment type="caution">
    <text evidence="2">The sequence shown here is derived from an EMBL/GenBank/DDBJ whole genome shotgun (WGS) entry which is preliminary data.</text>
</comment>
<evidence type="ECO:0000256" key="1">
    <source>
        <dbReference type="SAM" id="MobiDB-lite"/>
    </source>
</evidence>
<evidence type="ECO:0000313" key="2">
    <source>
        <dbReference type="EMBL" id="MFC7393205.1"/>
    </source>
</evidence>
<dbReference type="Proteomes" id="UP001596505">
    <property type="component" value="Unassembled WGS sequence"/>
</dbReference>
<reference evidence="3" key="1">
    <citation type="journal article" date="2019" name="Int. J. Syst. Evol. Microbiol.">
        <title>The Global Catalogue of Microorganisms (GCM) 10K type strain sequencing project: providing services to taxonomists for standard genome sequencing and annotation.</title>
        <authorList>
            <consortium name="The Broad Institute Genomics Platform"/>
            <consortium name="The Broad Institute Genome Sequencing Center for Infectious Disease"/>
            <person name="Wu L."/>
            <person name="Ma J."/>
        </authorList>
    </citation>
    <scope>NUCLEOTIDE SEQUENCE [LARGE SCALE GENOMIC DNA]</scope>
    <source>
        <strain evidence="3">CGMCC 1.16305</strain>
    </source>
</reference>
<feature type="region of interest" description="Disordered" evidence="1">
    <location>
        <begin position="394"/>
        <end position="456"/>
    </location>
</feature>
<name>A0ABW2PX05_9BACL</name>